<feature type="transmembrane region" description="Helical" evidence="7">
    <location>
        <begin position="139"/>
        <end position="156"/>
    </location>
</feature>
<keyword evidence="6 7" id="KW-0472">Membrane</keyword>
<feature type="transmembrane region" description="Helical" evidence="7">
    <location>
        <begin position="239"/>
        <end position="259"/>
    </location>
</feature>
<evidence type="ECO:0000313" key="9">
    <source>
        <dbReference type="EMBL" id="MCV9388283.1"/>
    </source>
</evidence>
<dbReference type="Gene3D" id="1.20.1250.20">
    <property type="entry name" value="MFS general substrate transporter like domains"/>
    <property type="match status" value="1"/>
</dbReference>
<feature type="transmembrane region" description="Helical" evidence="7">
    <location>
        <begin position="162"/>
        <end position="179"/>
    </location>
</feature>
<evidence type="ECO:0000256" key="1">
    <source>
        <dbReference type="ARBA" id="ARBA00004127"/>
    </source>
</evidence>
<dbReference type="RefSeq" id="WP_264139133.1">
    <property type="nucleotide sequence ID" value="NZ_JAOYOD010000001.1"/>
</dbReference>
<dbReference type="PANTHER" id="PTHR23514">
    <property type="entry name" value="BYPASS OF STOP CODON PROTEIN 6"/>
    <property type="match status" value="1"/>
</dbReference>
<feature type="transmembrane region" description="Helical" evidence="7">
    <location>
        <begin position="76"/>
        <end position="94"/>
    </location>
</feature>
<dbReference type="EMBL" id="JAOYOD010000001">
    <property type="protein sequence ID" value="MCV9388283.1"/>
    <property type="molecule type" value="Genomic_DNA"/>
</dbReference>
<keyword evidence="10" id="KW-1185">Reference proteome</keyword>
<dbReference type="Proteomes" id="UP001300692">
    <property type="component" value="Unassembled WGS sequence"/>
</dbReference>
<evidence type="ECO:0000313" key="10">
    <source>
        <dbReference type="Proteomes" id="UP001300692"/>
    </source>
</evidence>
<comment type="caution">
    <text evidence="9">The sequence shown here is derived from an EMBL/GenBank/DDBJ whole genome shotgun (WGS) entry which is preliminary data.</text>
</comment>
<evidence type="ECO:0000256" key="3">
    <source>
        <dbReference type="ARBA" id="ARBA00022448"/>
    </source>
</evidence>
<keyword evidence="4 7" id="KW-0812">Transmembrane</keyword>
<dbReference type="SUPFAM" id="SSF103473">
    <property type="entry name" value="MFS general substrate transporter"/>
    <property type="match status" value="1"/>
</dbReference>
<name>A0ABT3CXK6_9BACT</name>
<feature type="transmembrane region" description="Helical" evidence="7">
    <location>
        <begin position="48"/>
        <end position="69"/>
    </location>
</feature>
<keyword evidence="5 7" id="KW-1133">Transmembrane helix</keyword>
<protein>
    <submittedName>
        <fullName evidence="9">MFS transporter</fullName>
    </submittedName>
</protein>
<gene>
    <name evidence="9" type="ORF">N7U62_16490</name>
</gene>
<feature type="transmembrane region" description="Helical" evidence="7">
    <location>
        <begin position="330"/>
        <end position="350"/>
    </location>
</feature>
<keyword evidence="3" id="KW-0813">Transport</keyword>
<comment type="similarity">
    <text evidence="2">Belongs to the major facilitator superfamily.</text>
</comment>
<organism evidence="9 10">
    <name type="scientific">Reichenbachiella ulvae</name>
    <dbReference type="NCBI Taxonomy" id="2980104"/>
    <lineage>
        <taxon>Bacteria</taxon>
        <taxon>Pseudomonadati</taxon>
        <taxon>Bacteroidota</taxon>
        <taxon>Cytophagia</taxon>
        <taxon>Cytophagales</taxon>
        <taxon>Reichenbachiellaceae</taxon>
        <taxon>Reichenbachiella</taxon>
    </lineage>
</organism>
<dbReference type="Pfam" id="PF07690">
    <property type="entry name" value="MFS_1"/>
    <property type="match status" value="1"/>
</dbReference>
<evidence type="ECO:0000256" key="6">
    <source>
        <dbReference type="ARBA" id="ARBA00023136"/>
    </source>
</evidence>
<evidence type="ECO:0000256" key="7">
    <source>
        <dbReference type="SAM" id="Phobius"/>
    </source>
</evidence>
<feature type="domain" description="Major facilitator superfamily (MFS) profile" evidence="8">
    <location>
        <begin position="10"/>
        <end position="399"/>
    </location>
</feature>
<feature type="transmembrane region" description="Helical" evidence="7">
    <location>
        <begin position="266"/>
        <end position="286"/>
    </location>
</feature>
<dbReference type="InterPro" id="IPR020846">
    <property type="entry name" value="MFS_dom"/>
</dbReference>
<dbReference type="InterPro" id="IPR051788">
    <property type="entry name" value="MFS_Transporter"/>
</dbReference>
<dbReference type="PROSITE" id="PS50850">
    <property type="entry name" value="MFS"/>
    <property type="match status" value="1"/>
</dbReference>
<feature type="transmembrane region" description="Helical" evidence="7">
    <location>
        <begin position="100"/>
        <end position="118"/>
    </location>
</feature>
<evidence type="ECO:0000256" key="5">
    <source>
        <dbReference type="ARBA" id="ARBA00022989"/>
    </source>
</evidence>
<feature type="transmembrane region" description="Helical" evidence="7">
    <location>
        <begin position="200"/>
        <end position="219"/>
    </location>
</feature>
<evidence type="ECO:0000256" key="2">
    <source>
        <dbReference type="ARBA" id="ARBA00008335"/>
    </source>
</evidence>
<feature type="transmembrane region" description="Helical" evidence="7">
    <location>
        <begin position="370"/>
        <end position="396"/>
    </location>
</feature>
<evidence type="ECO:0000259" key="8">
    <source>
        <dbReference type="PROSITE" id="PS50850"/>
    </source>
</evidence>
<dbReference type="InterPro" id="IPR011701">
    <property type="entry name" value="MFS"/>
</dbReference>
<dbReference type="InterPro" id="IPR036259">
    <property type="entry name" value="MFS_trans_sf"/>
</dbReference>
<evidence type="ECO:0000256" key="4">
    <source>
        <dbReference type="ARBA" id="ARBA00022692"/>
    </source>
</evidence>
<dbReference type="PANTHER" id="PTHR23514:SF3">
    <property type="entry name" value="BYPASS OF STOP CODON PROTEIN 6"/>
    <property type="match status" value="1"/>
</dbReference>
<sequence>MDNGLNKNRLFIASCFALLTTAFAFGIRAGIMNDLVADMSLTDRQLGWINFMGIFGFPIATLIGGPLYNTLGPKRIGNIAFICHILGITFSILSNSFFTLFFSTFFISFANGMVEAAYNPMIAAMYDEKRATMLNRFHVWFPGGIAIGSVLALLVANMGGGWQIKLSIMYIPALIYFFMFRGQQFPKTQSESSSSTAENFKAILTSPIYWVMLICMALTATTELGTQSWVERILANSGAQPLLVLAMVTVLMAVGRLFAGPLIHRLNITGVLLSSAVISSFAIYLMSIATGGMVYVAAILFAIGVCYFWPNMISFIAEYQPKTGALGMSLIGGVGMLGLSIFQPIIGGWIEGHRATLASEGMVGEALELAAGQATLANIAVIPILLTVVFIFIFFWQRKQAAEA</sequence>
<reference evidence="9 10" key="1">
    <citation type="submission" date="2022-10" db="EMBL/GenBank/DDBJ databases">
        <title>Comparative genomics and taxonomic characterization of three novel marine species of genus Reichenbachiella exhibiting antioxidant and polysaccharide degradation activities.</title>
        <authorList>
            <person name="Muhammad N."/>
            <person name="Lee Y.-J."/>
            <person name="Ko J."/>
            <person name="Kim S.-G."/>
        </authorList>
    </citation>
    <scope>NUCLEOTIDE SEQUENCE [LARGE SCALE GENOMIC DNA]</scope>
    <source>
        <strain evidence="9 10">ABR2-5</strain>
    </source>
</reference>
<comment type="subcellular location">
    <subcellularLocation>
        <location evidence="1">Endomembrane system</location>
        <topology evidence="1">Multi-pass membrane protein</topology>
    </subcellularLocation>
</comment>
<proteinExistence type="inferred from homology"/>
<feature type="transmembrane region" description="Helical" evidence="7">
    <location>
        <begin position="292"/>
        <end position="309"/>
    </location>
</feature>
<accession>A0ABT3CXK6</accession>